<dbReference type="Pfam" id="PF01545">
    <property type="entry name" value="Cation_efflux"/>
    <property type="match status" value="1"/>
</dbReference>
<protein>
    <submittedName>
        <fullName evidence="10">Cation transporter</fullName>
    </submittedName>
</protein>
<comment type="similarity">
    <text evidence="2">Belongs to the cation diffusion facilitator (CDF) transporter (TC 2.A.4) family.</text>
</comment>
<keyword evidence="4 7" id="KW-0812">Transmembrane</keyword>
<dbReference type="PANTHER" id="PTHR43840">
    <property type="entry name" value="MITOCHONDRIAL METAL TRANSPORTER 1-RELATED"/>
    <property type="match status" value="1"/>
</dbReference>
<evidence type="ECO:0000256" key="1">
    <source>
        <dbReference type="ARBA" id="ARBA00004141"/>
    </source>
</evidence>
<sequence length="328" mass="35867">MCAQHPDVFPVRCQCCLQSATALKFLVNRPARQITIERRVTVAGMLINILLVAGKLGAGIAGRSSAIIADGLHSLSDLASDIMVLWGIRAAKQPPDEDHHYGHFRYESITALLVGIMLIAAAILIAGEAILTISQRHGGLRNWSPLYMAISSILLKELLYLWTRAVGKRFNNPAIIANAWHHRSDAFSSIAAAAGIAGALFGGERWSFLDHLTAVLLSAFLIYIGFRIVRDAWYKLSDQAPASATQKELKMVIEGIPGVKGFHSFRARHSGAGRLIEMDVHIEVDPKITVQEAHTIASRVEDEIRRVNPDVNGIIVHIEPQNQDGVAN</sequence>
<dbReference type="SUPFAM" id="SSF161111">
    <property type="entry name" value="Cation efflux protein transmembrane domain-like"/>
    <property type="match status" value="1"/>
</dbReference>
<feature type="transmembrane region" description="Helical" evidence="7">
    <location>
        <begin position="109"/>
        <end position="133"/>
    </location>
</feature>
<comment type="subcellular location">
    <subcellularLocation>
        <location evidence="1">Membrane</location>
        <topology evidence="1">Multi-pass membrane protein</topology>
    </subcellularLocation>
</comment>
<evidence type="ECO:0000256" key="7">
    <source>
        <dbReference type="SAM" id="Phobius"/>
    </source>
</evidence>
<dbReference type="InterPro" id="IPR027470">
    <property type="entry name" value="Cation_efflux_CTD"/>
</dbReference>
<evidence type="ECO:0000259" key="8">
    <source>
        <dbReference type="Pfam" id="PF01545"/>
    </source>
</evidence>
<evidence type="ECO:0000256" key="6">
    <source>
        <dbReference type="ARBA" id="ARBA00023136"/>
    </source>
</evidence>
<dbReference type="InterPro" id="IPR002524">
    <property type="entry name" value="Cation_efflux"/>
</dbReference>
<dbReference type="InterPro" id="IPR058533">
    <property type="entry name" value="Cation_efflux_TM"/>
</dbReference>
<dbReference type="SUPFAM" id="SSF160240">
    <property type="entry name" value="Cation efflux protein cytoplasmic domain-like"/>
    <property type="match status" value="1"/>
</dbReference>
<organism evidence="10">
    <name type="scientific">candidate division WOR-3 bacterium</name>
    <dbReference type="NCBI Taxonomy" id="2052148"/>
    <lineage>
        <taxon>Bacteria</taxon>
        <taxon>Bacteria division WOR-3</taxon>
    </lineage>
</organism>
<keyword evidence="3" id="KW-0813">Transport</keyword>
<evidence type="ECO:0000256" key="2">
    <source>
        <dbReference type="ARBA" id="ARBA00008114"/>
    </source>
</evidence>
<dbReference type="Pfam" id="PF16916">
    <property type="entry name" value="ZT_dimer"/>
    <property type="match status" value="1"/>
</dbReference>
<accession>A0A7V3PUG2</accession>
<feature type="transmembrane region" description="Helical" evidence="7">
    <location>
        <begin position="40"/>
        <end position="61"/>
    </location>
</feature>
<dbReference type="Gene3D" id="3.30.70.1350">
    <property type="entry name" value="Cation efflux protein, cytoplasmic domain"/>
    <property type="match status" value="1"/>
</dbReference>
<dbReference type="NCBIfam" id="TIGR01297">
    <property type="entry name" value="CDF"/>
    <property type="match status" value="1"/>
</dbReference>
<dbReference type="FunFam" id="1.20.1510.10:FF:000006">
    <property type="entry name" value="Divalent cation efflux transporter"/>
    <property type="match status" value="1"/>
</dbReference>
<gene>
    <name evidence="10" type="ORF">ENX16_05660</name>
</gene>
<dbReference type="GO" id="GO:0008324">
    <property type="term" value="F:monoatomic cation transmembrane transporter activity"/>
    <property type="evidence" value="ECO:0007669"/>
    <property type="project" value="InterPro"/>
</dbReference>
<dbReference type="EMBL" id="DTMZ01000136">
    <property type="protein sequence ID" value="HGD13543.1"/>
    <property type="molecule type" value="Genomic_DNA"/>
</dbReference>
<dbReference type="AlphaFoldDB" id="A0A7V3PUG2"/>
<evidence type="ECO:0000259" key="9">
    <source>
        <dbReference type="Pfam" id="PF16916"/>
    </source>
</evidence>
<dbReference type="Gene3D" id="1.20.1510.10">
    <property type="entry name" value="Cation efflux protein transmembrane domain"/>
    <property type="match status" value="1"/>
</dbReference>
<feature type="transmembrane region" description="Helical" evidence="7">
    <location>
        <begin position="208"/>
        <end position="226"/>
    </location>
</feature>
<dbReference type="GO" id="GO:0016020">
    <property type="term" value="C:membrane"/>
    <property type="evidence" value="ECO:0007669"/>
    <property type="project" value="UniProtKB-SubCell"/>
</dbReference>
<keyword evidence="5 7" id="KW-1133">Transmembrane helix</keyword>
<dbReference type="InterPro" id="IPR036837">
    <property type="entry name" value="Cation_efflux_CTD_sf"/>
</dbReference>
<evidence type="ECO:0000313" key="10">
    <source>
        <dbReference type="EMBL" id="HGD13543.1"/>
    </source>
</evidence>
<evidence type="ECO:0000256" key="3">
    <source>
        <dbReference type="ARBA" id="ARBA00022448"/>
    </source>
</evidence>
<proteinExistence type="inferred from homology"/>
<comment type="caution">
    <text evidence="10">The sequence shown here is derived from an EMBL/GenBank/DDBJ whole genome shotgun (WGS) entry which is preliminary data.</text>
</comment>
<feature type="domain" description="Cation efflux protein cytoplasmic" evidence="9">
    <location>
        <begin position="243"/>
        <end position="320"/>
    </location>
</feature>
<dbReference type="PANTHER" id="PTHR43840:SF15">
    <property type="entry name" value="MITOCHONDRIAL METAL TRANSPORTER 1-RELATED"/>
    <property type="match status" value="1"/>
</dbReference>
<feature type="domain" description="Cation efflux protein transmembrane" evidence="8">
    <location>
        <begin position="43"/>
        <end position="236"/>
    </location>
</feature>
<keyword evidence="6 7" id="KW-0472">Membrane</keyword>
<evidence type="ECO:0000256" key="5">
    <source>
        <dbReference type="ARBA" id="ARBA00022989"/>
    </source>
</evidence>
<reference evidence="10" key="1">
    <citation type="journal article" date="2020" name="mSystems">
        <title>Genome- and Community-Level Interaction Insights into Carbon Utilization and Element Cycling Functions of Hydrothermarchaeota in Hydrothermal Sediment.</title>
        <authorList>
            <person name="Zhou Z."/>
            <person name="Liu Y."/>
            <person name="Xu W."/>
            <person name="Pan J."/>
            <person name="Luo Z.H."/>
            <person name="Li M."/>
        </authorList>
    </citation>
    <scope>NUCLEOTIDE SEQUENCE [LARGE SCALE GENOMIC DNA]</scope>
    <source>
        <strain evidence="10">SpSt-914</strain>
    </source>
</reference>
<dbReference type="InterPro" id="IPR050291">
    <property type="entry name" value="CDF_Transporter"/>
</dbReference>
<feature type="transmembrane region" description="Helical" evidence="7">
    <location>
        <begin position="184"/>
        <end position="202"/>
    </location>
</feature>
<name>A0A7V3PUG2_UNCW3</name>
<evidence type="ECO:0000256" key="4">
    <source>
        <dbReference type="ARBA" id="ARBA00022692"/>
    </source>
</evidence>
<dbReference type="InterPro" id="IPR027469">
    <property type="entry name" value="Cation_efflux_TMD_sf"/>
</dbReference>